<comment type="caution">
    <text evidence="2">The sequence shown here is derived from an EMBL/GenBank/DDBJ whole genome shotgun (WGS) entry which is preliminary data.</text>
</comment>
<dbReference type="Proteomes" id="UP000789342">
    <property type="component" value="Unassembled WGS sequence"/>
</dbReference>
<name>A0A9N8YS75_9GLOM</name>
<evidence type="ECO:0000313" key="3">
    <source>
        <dbReference type="Proteomes" id="UP000789342"/>
    </source>
</evidence>
<accession>A0A9N8YS75</accession>
<proteinExistence type="predicted"/>
<keyword evidence="3" id="KW-1185">Reference proteome</keyword>
<dbReference type="EMBL" id="CAJVPV010000264">
    <property type="protein sequence ID" value="CAG8449325.1"/>
    <property type="molecule type" value="Genomic_DNA"/>
</dbReference>
<organism evidence="2 3">
    <name type="scientific">Acaulospora morrowiae</name>
    <dbReference type="NCBI Taxonomy" id="94023"/>
    <lineage>
        <taxon>Eukaryota</taxon>
        <taxon>Fungi</taxon>
        <taxon>Fungi incertae sedis</taxon>
        <taxon>Mucoromycota</taxon>
        <taxon>Glomeromycotina</taxon>
        <taxon>Glomeromycetes</taxon>
        <taxon>Diversisporales</taxon>
        <taxon>Acaulosporaceae</taxon>
        <taxon>Acaulospora</taxon>
    </lineage>
</organism>
<reference evidence="2" key="1">
    <citation type="submission" date="2021-06" db="EMBL/GenBank/DDBJ databases">
        <authorList>
            <person name="Kallberg Y."/>
            <person name="Tangrot J."/>
            <person name="Rosling A."/>
        </authorList>
    </citation>
    <scope>NUCLEOTIDE SEQUENCE</scope>
    <source>
        <strain evidence="2">CL551</strain>
    </source>
</reference>
<feature type="domain" description="MACPF" evidence="1">
    <location>
        <begin position="1"/>
        <end position="298"/>
    </location>
</feature>
<dbReference type="InterPro" id="IPR020864">
    <property type="entry name" value="MACPF"/>
</dbReference>
<sequence>MSLLPGLEELGSGYDCLNGYYAQSESCTENLFDWSNIPTREVKFNGQTYIIPRVVNFYPKITFEYFSIAGEGLDEYHQSISKSVNIGGEFLGFTGSLETEFGEVVDYSTFRKFSRIQYNYTSHLLHLTSSPLVLRKCLRSEIRDEIDDPKIEPETIFQRYGTHFIHSHKVGGRIVLSICTNKLNYNSSTDLKTIAKAAAEEIFHGNVSNEYKEEVKKLRENSEITLIGCGGNISALGNDMMHPNVNAWIATVPDNPVFITFDRSDSLSFIGDLVDDENRKKQFVNALPIYFDTHRRKFKPFNPPYLEYALVSLTRATGYYRDRGFRPVISEGSKWKWLAVSYASGTSNEHGIVVREKPYAQGLLRPVVKKDYLAYFDLLSVGPGTGYVCQPLTDDPDNFVSLGGFLEYRKGYHNPANIRDLVGVHRSLCVRGEPGEPYIYYGSYGNSKTSSWYISSKEGALDLSAITCSHNDNPRAYIL</sequence>
<protein>
    <submittedName>
        <fullName evidence="2">2804_t:CDS:1</fullName>
    </submittedName>
</protein>
<dbReference type="AlphaFoldDB" id="A0A9N8YS75"/>
<dbReference type="OrthoDB" id="2791787at2759"/>
<dbReference type="PROSITE" id="PS51412">
    <property type="entry name" value="MACPF_2"/>
    <property type="match status" value="1"/>
</dbReference>
<gene>
    <name evidence="2" type="ORF">AMORRO_LOCUS818</name>
</gene>
<evidence type="ECO:0000313" key="2">
    <source>
        <dbReference type="EMBL" id="CAG8449325.1"/>
    </source>
</evidence>
<dbReference type="Pfam" id="PF01823">
    <property type="entry name" value="MACPF"/>
    <property type="match status" value="1"/>
</dbReference>
<evidence type="ECO:0000259" key="1">
    <source>
        <dbReference type="PROSITE" id="PS51412"/>
    </source>
</evidence>